<name>A0AAJ6ZAS2_PAPXU</name>
<dbReference type="SUPFAM" id="SSF57667">
    <property type="entry name" value="beta-beta-alpha zinc fingers"/>
    <property type="match status" value="4"/>
</dbReference>
<dbReference type="RefSeq" id="XP_013168681.1">
    <property type="nucleotide sequence ID" value="XM_013313227.1"/>
</dbReference>
<gene>
    <name evidence="9" type="primary">LOC106118563</name>
</gene>
<evidence type="ECO:0000256" key="5">
    <source>
        <dbReference type="PROSITE-ProRule" id="PRU00042"/>
    </source>
</evidence>
<dbReference type="Pfam" id="PF07776">
    <property type="entry name" value="zf-AD"/>
    <property type="match status" value="1"/>
</dbReference>
<feature type="binding site" evidence="6">
    <location>
        <position position="60"/>
    </location>
    <ligand>
        <name>Zn(2+)</name>
        <dbReference type="ChEBI" id="CHEBI:29105"/>
    </ligand>
</feature>
<dbReference type="GeneID" id="106118563"/>
<reference evidence="9" key="1">
    <citation type="submission" date="2025-08" db="UniProtKB">
        <authorList>
            <consortium name="RefSeq"/>
        </authorList>
    </citation>
    <scope>IDENTIFICATION</scope>
</reference>
<feature type="binding site" evidence="6">
    <location>
        <position position="13"/>
    </location>
    <ligand>
        <name>Zn(2+)</name>
        <dbReference type="ChEBI" id="CHEBI:29105"/>
    </ligand>
</feature>
<dbReference type="PROSITE" id="PS50157">
    <property type="entry name" value="ZINC_FINGER_C2H2_2"/>
    <property type="match status" value="5"/>
</dbReference>
<dbReference type="PROSITE" id="PS00028">
    <property type="entry name" value="ZINC_FINGER_C2H2_1"/>
    <property type="match status" value="4"/>
</dbReference>
<evidence type="ECO:0000259" key="7">
    <source>
        <dbReference type="PROSITE" id="PS50157"/>
    </source>
</evidence>
<keyword evidence="2" id="KW-0677">Repeat</keyword>
<protein>
    <submittedName>
        <fullName evidence="9">Zinc finger protein 492-like</fullName>
    </submittedName>
</protein>
<feature type="domain" description="C2H2-type" evidence="7">
    <location>
        <begin position="272"/>
        <end position="299"/>
    </location>
</feature>
<dbReference type="PROSITE" id="PS51915">
    <property type="entry name" value="ZAD"/>
    <property type="match status" value="1"/>
</dbReference>
<feature type="binding site" evidence="6">
    <location>
        <position position="16"/>
    </location>
    <ligand>
        <name>Zn(2+)</name>
        <dbReference type="ChEBI" id="CHEBI:29105"/>
    </ligand>
</feature>
<evidence type="ECO:0000256" key="3">
    <source>
        <dbReference type="ARBA" id="ARBA00022771"/>
    </source>
</evidence>
<evidence type="ECO:0000259" key="8">
    <source>
        <dbReference type="PROSITE" id="PS51915"/>
    </source>
</evidence>
<dbReference type="SMART" id="SM00355">
    <property type="entry name" value="ZnF_C2H2"/>
    <property type="match status" value="6"/>
</dbReference>
<sequence length="408" mass="47798">MSYSYDELYENICRLCFSYSKSDNMVNLIDASNNLSPYAKAVMLFTNMTIDNDDLPRKMCSMCLFLLKQAIIFKKKCESTDNQLKKLKRMSKSLDSLKETVVQHWMYKFYFPNEFESKTNQENKPKSQKFQSKPVLNAGNIKLNKQNKTQDDITNIDLSIEDGNNKDDDLLDTIENMFTTKDEIIQDDFKPKKKKLKRKVVKYNQPVNKKSNEQTLHCKLCNRILANPLTYKHHMQRHTGCDYICEHCGKGFPVCAELNIHRVSVHGTGPYLQCQHCPFKAPRKFDLIEHIRIHTGERPYTCDKCGLTFRRRGIWKKHVIYHNEKKVQCTQCPRKFYQRTAMLAHANNVHNRLYVYLCNKCGVTYAKSETLRRHLTQRHGIPREMQGKVLRVNKPSSCNNLCVVENNT</sequence>
<proteinExistence type="predicted"/>
<keyword evidence="1 6" id="KW-0479">Metal-binding</keyword>
<dbReference type="InterPro" id="IPR013087">
    <property type="entry name" value="Znf_C2H2_type"/>
</dbReference>
<dbReference type="PANTHER" id="PTHR24379">
    <property type="entry name" value="KRAB AND ZINC FINGER DOMAIN-CONTAINING"/>
    <property type="match status" value="1"/>
</dbReference>
<feature type="domain" description="ZAD" evidence="8">
    <location>
        <begin position="11"/>
        <end position="87"/>
    </location>
</feature>
<dbReference type="PANTHER" id="PTHR24379:SF121">
    <property type="entry name" value="C2H2-TYPE DOMAIN-CONTAINING PROTEIN"/>
    <property type="match status" value="1"/>
</dbReference>
<evidence type="ECO:0000256" key="4">
    <source>
        <dbReference type="ARBA" id="ARBA00022833"/>
    </source>
</evidence>
<evidence type="ECO:0000256" key="2">
    <source>
        <dbReference type="ARBA" id="ARBA00022737"/>
    </source>
</evidence>
<keyword evidence="3 5" id="KW-0863">Zinc-finger</keyword>
<dbReference type="InterPro" id="IPR012934">
    <property type="entry name" value="Znf_AD"/>
</dbReference>
<dbReference type="KEGG" id="pxu:106118563"/>
<evidence type="ECO:0000256" key="6">
    <source>
        <dbReference type="PROSITE-ProRule" id="PRU01263"/>
    </source>
</evidence>
<organism evidence="9">
    <name type="scientific">Papilio xuthus</name>
    <name type="common">Asian swallowtail butterfly</name>
    <dbReference type="NCBI Taxonomy" id="66420"/>
    <lineage>
        <taxon>Eukaryota</taxon>
        <taxon>Metazoa</taxon>
        <taxon>Ecdysozoa</taxon>
        <taxon>Arthropoda</taxon>
        <taxon>Hexapoda</taxon>
        <taxon>Insecta</taxon>
        <taxon>Pterygota</taxon>
        <taxon>Neoptera</taxon>
        <taxon>Endopterygota</taxon>
        <taxon>Lepidoptera</taxon>
        <taxon>Glossata</taxon>
        <taxon>Ditrysia</taxon>
        <taxon>Papilionoidea</taxon>
        <taxon>Papilionidae</taxon>
        <taxon>Papilioninae</taxon>
        <taxon>Papilio</taxon>
    </lineage>
</organism>
<accession>A0AAJ6ZAS2</accession>
<dbReference type="GO" id="GO:0005634">
    <property type="term" value="C:nucleus"/>
    <property type="evidence" value="ECO:0007669"/>
    <property type="project" value="InterPro"/>
</dbReference>
<dbReference type="Gene3D" id="3.30.160.60">
    <property type="entry name" value="Classic Zinc Finger"/>
    <property type="match status" value="4"/>
</dbReference>
<dbReference type="AlphaFoldDB" id="A0AAJ6ZAS2"/>
<dbReference type="Proteomes" id="UP000694872">
    <property type="component" value="Unplaced"/>
</dbReference>
<dbReference type="SMART" id="SM00868">
    <property type="entry name" value="zf-AD"/>
    <property type="match status" value="1"/>
</dbReference>
<feature type="domain" description="C2H2-type" evidence="7">
    <location>
        <begin position="327"/>
        <end position="350"/>
    </location>
</feature>
<dbReference type="FunFam" id="3.30.160.60:FF:000624">
    <property type="entry name" value="zinc finger protein 697"/>
    <property type="match status" value="1"/>
</dbReference>
<feature type="domain" description="C2H2-type" evidence="7">
    <location>
        <begin position="243"/>
        <end position="266"/>
    </location>
</feature>
<dbReference type="Pfam" id="PF00096">
    <property type="entry name" value="zf-C2H2"/>
    <property type="match status" value="2"/>
</dbReference>
<feature type="binding site" evidence="6">
    <location>
        <position position="63"/>
    </location>
    <ligand>
        <name>Zn(2+)</name>
        <dbReference type="ChEBI" id="CHEBI:29105"/>
    </ligand>
</feature>
<dbReference type="InterPro" id="IPR036236">
    <property type="entry name" value="Znf_C2H2_sf"/>
</dbReference>
<dbReference type="Gene3D" id="3.40.1800.20">
    <property type="match status" value="1"/>
</dbReference>
<dbReference type="GO" id="GO:0008270">
    <property type="term" value="F:zinc ion binding"/>
    <property type="evidence" value="ECO:0007669"/>
    <property type="project" value="UniProtKB-UniRule"/>
</dbReference>
<feature type="domain" description="C2H2-type" evidence="7">
    <location>
        <begin position="300"/>
        <end position="327"/>
    </location>
</feature>
<evidence type="ECO:0000256" key="1">
    <source>
        <dbReference type="ARBA" id="ARBA00022723"/>
    </source>
</evidence>
<evidence type="ECO:0000313" key="9">
    <source>
        <dbReference type="RefSeq" id="XP_013168681.1"/>
    </source>
</evidence>
<feature type="domain" description="C2H2-type" evidence="7">
    <location>
        <begin position="356"/>
        <end position="384"/>
    </location>
</feature>
<keyword evidence="4 6" id="KW-0862">Zinc</keyword>
<dbReference type="SUPFAM" id="SSF57716">
    <property type="entry name" value="Glucocorticoid receptor-like (DNA-binding domain)"/>
    <property type="match status" value="1"/>
</dbReference>